<name>A0A511MLU2_9NOCA</name>
<evidence type="ECO:0000256" key="1">
    <source>
        <dbReference type="SAM" id="MobiDB-lite"/>
    </source>
</evidence>
<evidence type="ECO:0000313" key="3">
    <source>
        <dbReference type="Proteomes" id="UP000321424"/>
    </source>
</evidence>
<feature type="compositionally biased region" description="Low complexity" evidence="1">
    <location>
        <begin position="142"/>
        <end position="154"/>
    </location>
</feature>
<feature type="region of interest" description="Disordered" evidence="1">
    <location>
        <begin position="142"/>
        <end position="182"/>
    </location>
</feature>
<organism evidence="2 3">
    <name type="scientific">Nocardia ninae NBRC 108245</name>
    <dbReference type="NCBI Taxonomy" id="1210091"/>
    <lineage>
        <taxon>Bacteria</taxon>
        <taxon>Bacillati</taxon>
        <taxon>Actinomycetota</taxon>
        <taxon>Actinomycetes</taxon>
        <taxon>Mycobacteriales</taxon>
        <taxon>Nocardiaceae</taxon>
        <taxon>Nocardia</taxon>
    </lineage>
</organism>
<dbReference type="EMBL" id="BJXA01000053">
    <property type="protein sequence ID" value="GEM41594.1"/>
    <property type="molecule type" value="Genomic_DNA"/>
</dbReference>
<accession>A0A511MLU2</accession>
<sequence length="182" mass="19288">MNRRYTYEVTVPALALDDLILAVHEAVGQSGGRSPRRWRYGNVVGISTPRVRDLPLATVDVKHCVERRAIAAITVTVHRKVAVDVIFALDDIVASAQFHCTTTNSAIALAQELSWAEHLATKTSAALTASDIAVRVSHECPSAAESASEVPAAADQPRVEGADEIRVPGRVQGTQGDGQGAG</sequence>
<dbReference type="Proteomes" id="UP000321424">
    <property type="component" value="Unassembled WGS sequence"/>
</dbReference>
<feature type="compositionally biased region" description="Basic and acidic residues" evidence="1">
    <location>
        <begin position="157"/>
        <end position="167"/>
    </location>
</feature>
<protein>
    <submittedName>
        <fullName evidence="2">Uncharacterized protein</fullName>
    </submittedName>
</protein>
<comment type="caution">
    <text evidence="2">The sequence shown here is derived from an EMBL/GenBank/DDBJ whole genome shotgun (WGS) entry which is preliminary data.</text>
</comment>
<proteinExistence type="predicted"/>
<reference evidence="2 3" key="1">
    <citation type="submission" date="2019-07" db="EMBL/GenBank/DDBJ databases">
        <title>Whole genome shotgun sequence of Nocardia ninae NBRC 108245.</title>
        <authorList>
            <person name="Hosoyama A."/>
            <person name="Uohara A."/>
            <person name="Ohji S."/>
            <person name="Ichikawa N."/>
        </authorList>
    </citation>
    <scope>NUCLEOTIDE SEQUENCE [LARGE SCALE GENOMIC DNA]</scope>
    <source>
        <strain evidence="2 3">NBRC 108245</strain>
    </source>
</reference>
<keyword evidence="3" id="KW-1185">Reference proteome</keyword>
<dbReference type="OrthoDB" id="4558879at2"/>
<dbReference type="RefSeq" id="WP_147138614.1">
    <property type="nucleotide sequence ID" value="NZ_BJXA01000053.1"/>
</dbReference>
<gene>
    <name evidence="2" type="ORF">NN4_61130</name>
</gene>
<evidence type="ECO:0000313" key="2">
    <source>
        <dbReference type="EMBL" id="GEM41594.1"/>
    </source>
</evidence>
<dbReference type="AlphaFoldDB" id="A0A511MLU2"/>